<dbReference type="Pfam" id="PF00795">
    <property type="entry name" value="CN_hydrolase"/>
    <property type="match status" value="1"/>
</dbReference>
<keyword evidence="12" id="KW-1185">Reference proteome</keyword>
<protein>
    <recommendedName>
        <fullName evidence="9">Apolipoprotein N-acyltransferase</fullName>
        <shortName evidence="9">ALP N-acyltransferase</shortName>
        <ecNumber evidence="9">2.3.1.269</ecNumber>
    </recommendedName>
</protein>
<comment type="function">
    <text evidence="9">Catalyzes the phospholipid dependent N-acylation of the N-terminal cysteine of apolipoprotein, the last step in lipoprotein maturation.</text>
</comment>
<keyword evidence="3 9" id="KW-1003">Cell membrane</keyword>
<dbReference type="PANTHER" id="PTHR38686">
    <property type="entry name" value="APOLIPOPROTEIN N-ACYLTRANSFERASE"/>
    <property type="match status" value="1"/>
</dbReference>
<feature type="transmembrane region" description="Helical" evidence="9">
    <location>
        <begin position="135"/>
        <end position="152"/>
    </location>
</feature>
<evidence type="ECO:0000256" key="7">
    <source>
        <dbReference type="ARBA" id="ARBA00023136"/>
    </source>
</evidence>
<dbReference type="InterPro" id="IPR036526">
    <property type="entry name" value="C-N_Hydrolase_sf"/>
</dbReference>
<keyword evidence="7 9" id="KW-0472">Membrane</keyword>
<dbReference type="Gene3D" id="3.60.110.10">
    <property type="entry name" value="Carbon-nitrogen hydrolase"/>
    <property type="match status" value="1"/>
</dbReference>
<dbReference type="CDD" id="cd07571">
    <property type="entry name" value="ALP_N-acyl_transferase"/>
    <property type="match status" value="1"/>
</dbReference>
<evidence type="ECO:0000313" key="11">
    <source>
        <dbReference type="EMBL" id="MBB5740025.1"/>
    </source>
</evidence>
<dbReference type="PROSITE" id="PS50263">
    <property type="entry name" value="CN_HYDROLASE"/>
    <property type="match status" value="1"/>
</dbReference>
<feature type="domain" description="CN hydrolase" evidence="10">
    <location>
        <begin position="247"/>
        <end position="502"/>
    </location>
</feature>
<dbReference type="GO" id="GO:0042158">
    <property type="term" value="P:lipoprotein biosynthetic process"/>
    <property type="evidence" value="ECO:0007669"/>
    <property type="project" value="UniProtKB-UniRule"/>
</dbReference>
<feature type="transmembrane region" description="Helical" evidence="9">
    <location>
        <begin position="72"/>
        <end position="93"/>
    </location>
</feature>
<organism evidence="11 12">
    <name type="scientific">Brevundimonas aurantiaca</name>
    <dbReference type="NCBI Taxonomy" id="74316"/>
    <lineage>
        <taxon>Bacteria</taxon>
        <taxon>Pseudomonadati</taxon>
        <taxon>Pseudomonadota</taxon>
        <taxon>Alphaproteobacteria</taxon>
        <taxon>Caulobacterales</taxon>
        <taxon>Caulobacteraceae</taxon>
        <taxon>Brevundimonas</taxon>
    </lineage>
</organism>
<feature type="transmembrane region" description="Helical" evidence="9">
    <location>
        <begin position="178"/>
        <end position="199"/>
    </location>
</feature>
<evidence type="ECO:0000256" key="9">
    <source>
        <dbReference type="HAMAP-Rule" id="MF_01148"/>
    </source>
</evidence>
<sequence length="550" mass="58568">MFPDAALDRFAARVRALPEKRRAWTWRLIRIGLALSAGAGTALAHPPFGVLVGLLGYPLLMILSERSDTPRGAFWMGWLAGFAYFFIGCWWVAEAFFVNPEQAWMAPFAASLLPAGLGLFWGVACALYRRFAPIGVVRVLLFAALFCAAEWLRGHVLTGFPWNPAGATWRAGGGMSQFASVVGVYGLSLVTVAATAALAPPIGPGAARSRLISAGLGVLALAAIGLFGAVRLAQAELRFTDTVVRLVQADVKQETKWSPEAYRSIVDRYVALTRQPAARTPDVVVWPEGALPASANDVFASADAAAIAGAVRPGQTLMMGLARGEPDPTAPEGARYYNSLFALVDEGGPGLRIAAVYDKHRLVPFGEYLPLGSIMTAVGLRSLVHMPSDFSAGPIPAPIRVPGVPPVQPLICYESLYPGFTPGADGRPDWIVNASNDAWFGATSGPRQHLNLASYRAIETGLPIARATPTGISAMIDPWGRIVQNQRLDPGVAGVIDAPLPRPTAVTPYGRWGDAFFFAGLLAALAISLFAGRRPGLWPLTSPTRLRLRG</sequence>
<dbReference type="EMBL" id="JACHOQ010000003">
    <property type="protein sequence ID" value="MBB5740025.1"/>
    <property type="molecule type" value="Genomic_DNA"/>
</dbReference>
<evidence type="ECO:0000259" key="10">
    <source>
        <dbReference type="PROSITE" id="PS50263"/>
    </source>
</evidence>
<evidence type="ECO:0000313" key="12">
    <source>
        <dbReference type="Proteomes" id="UP000527324"/>
    </source>
</evidence>
<dbReference type="UniPathway" id="UPA00666"/>
<feature type="transmembrane region" description="Helical" evidence="9">
    <location>
        <begin position="31"/>
        <end position="60"/>
    </location>
</feature>
<reference evidence="11 12" key="1">
    <citation type="submission" date="2020-08" db="EMBL/GenBank/DDBJ databases">
        <title>Genomic Encyclopedia of Type Strains, Phase IV (KMG-IV): sequencing the most valuable type-strain genomes for metagenomic binning, comparative biology and taxonomic classification.</title>
        <authorList>
            <person name="Goeker M."/>
        </authorList>
    </citation>
    <scope>NUCLEOTIDE SEQUENCE [LARGE SCALE GENOMIC DNA]</scope>
    <source>
        <strain evidence="11 12">DSM 4731</strain>
    </source>
</reference>
<gene>
    <name evidence="9" type="primary">lnt</name>
    <name evidence="11" type="ORF">GGQ93_001739</name>
</gene>
<feature type="transmembrane region" description="Helical" evidence="9">
    <location>
        <begin position="105"/>
        <end position="128"/>
    </location>
</feature>
<evidence type="ECO:0000256" key="2">
    <source>
        <dbReference type="ARBA" id="ARBA00010065"/>
    </source>
</evidence>
<dbReference type="NCBIfam" id="TIGR00546">
    <property type="entry name" value="lnt"/>
    <property type="match status" value="1"/>
</dbReference>
<dbReference type="GO" id="GO:0005886">
    <property type="term" value="C:plasma membrane"/>
    <property type="evidence" value="ECO:0007669"/>
    <property type="project" value="UniProtKB-SubCell"/>
</dbReference>
<comment type="similarity">
    <text evidence="2 9">Belongs to the CN hydrolase family. Apolipoprotein N-acyltransferase subfamily.</text>
</comment>
<dbReference type="AlphaFoldDB" id="A0A7W9C6H8"/>
<keyword evidence="4 9" id="KW-0808">Transferase</keyword>
<evidence type="ECO:0000256" key="1">
    <source>
        <dbReference type="ARBA" id="ARBA00004651"/>
    </source>
</evidence>
<dbReference type="InterPro" id="IPR003010">
    <property type="entry name" value="C-N_Hydrolase"/>
</dbReference>
<dbReference type="Pfam" id="PF20154">
    <property type="entry name" value="LNT_N"/>
    <property type="match status" value="1"/>
</dbReference>
<comment type="caution">
    <text evidence="11">The sequence shown here is derived from an EMBL/GenBank/DDBJ whole genome shotgun (WGS) entry which is preliminary data.</text>
</comment>
<comment type="subcellular location">
    <subcellularLocation>
        <location evidence="1 9">Cell membrane</location>
        <topology evidence="1 9">Multi-pass membrane protein</topology>
    </subcellularLocation>
</comment>
<proteinExistence type="inferred from homology"/>
<dbReference type="SUPFAM" id="SSF56317">
    <property type="entry name" value="Carbon-nitrogen hydrolase"/>
    <property type="match status" value="1"/>
</dbReference>
<keyword evidence="8 9" id="KW-0012">Acyltransferase</keyword>
<feature type="transmembrane region" description="Helical" evidence="9">
    <location>
        <begin position="211"/>
        <end position="230"/>
    </location>
</feature>
<keyword evidence="6 9" id="KW-1133">Transmembrane helix</keyword>
<dbReference type="Proteomes" id="UP000527324">
    <property type="component" value="Unassembled WGS sequence"/>
</dbReference>
<keyword evidence="5 9" id="KW-0812">Transmembrane</keyword>
<dbReference type="RefSeq" id="WP_183216420.1">
    <property type="nucleotide sequence ID" value="NZ_CAJFZW010000017.1"/>
</dbReference>
<dbReference type="EC" id="2.3.1.269" evidence="9"/>
<dbReference type="HAMAP" id="MF_01148">
    <property type="entry name" value="Lnt"/>
    <property type="match status" value="1"/>
</dbReference>
<evidence type="ECO:0000256" key="8">
    <source>
        <dbReference type="ARBA" id="ARBA00023315"/>
    </source>
</evidence>
<dbReference type="PANTHER" id="PTHR38686:SF1">
    <property type="entry name" value="APOLIPOPROTEIN N-ACYLTRANSFERASE"/>
    <property type="match status" value="1"/>
</dbReference>
<evidence type="ECO:0000256" key="5">
    <source>
        <dbReference type="ARBA" id="ARBA00022692"/>
    </source>
</evidence>
<comment type="pathway">
    <text evidence="9">Protein modification; lipoprotein biosynthesis (N-acyl transfer).</text>
</comment>
<dbReference type="GO" id="GO:0016410">
    <property type="term" value="F:N-acyltransferase activity"/>
    <property type="evidence" value="ECO:0007669"/>
    <property type="project" value="UniProtKB-UniRule"/>
</dbReference>
<evidence type="ECO:0000256" key="4">
    <source>
        <dbReference type="ARBA" id="ARBA00022679"/>
    </source>
</evidence>
<evidence type="ECO:0000256" key="3">
    <source>
        <dbReference type="ARBA" id="ARBA00022475"/>
    </source>
</evidence>
<evidence type="ECO:0000256" key="6">
    <source>
        <dbReference type="ARBA" id="ARBA00022989"/>
    </source>
</evidence>
<name>A0A7W9C6H8_9CAUL</name>
<keyword evidence="11" id="KW-0449">Lipoprotein</keyword>
<comment type="catalytic activity">
    <reaction evidence="9">
        <text>N-terminal S-1,2-diacyl-sn-glyceryl-L-cysteinyl-[lipoprotein] + a glycerophospholipid = N-acyl-S-1,2-diacyl-sn-glyceryl-L-cysteinyl-[lipoprotein] + a 2-acyl-sn-glycero-3-phospholipid + H(+)</text>
        <dbReference type="Rhea" id="RHEA:48228"/>
        <dbReference type="Rhea" id="RHEA-COMP:14681"/>
        <dbReference type="Rhea" id="RHEA-COMP:14684"/>
        <dbReference type="ChEBI" id="CHEBI:15378"/>
        <dbReference type="ChEBI" id="CHEBI:136912"/>
        <dbReference type="ChEBI" id="CHEBI:140656"/>
        <dbReference type="ChEBI" id="CHEBI:140657"/>
        <dbReference type="ChEBI" id="CHEBI:140660"/>
        <dbReference type="EC" id="2.3.1.269"/>
    </reaction>
</comment>
<accession>A0A7W9C6H8</accession>
<dbReference type="InterPro" id="IPR004563">
    <property type="entry name" value="Apolipo_AcylTrfase"/>
</dbReference>
<dbReference type="InterPro" id="IPR045378">
    <property type="entry name" value="LNT_N"/>
</dbReference>